<dbReference type="InterPro" id="IPR011990">
    <property type="entry name" value="TPR-like_helical_dom_sf"/>
</dbReference>
<accession>A0A371Q321</accession>
<dbReference type="AlphaFoldDB" id="A0A371Q321"/>
<comment type="caution">
    <text evidence="1">The sequence shown here is derived from an EMBL/GenBank/DDBJ whole genome shotgun (WGS) entry which is preliminary data.</text>
</comment>
<evidence type="ECO:0008006" key="3">
    <source>
        <dbReference type="Google" id="ProtNLM"/>
    </source>
</evidence>
<dbReference type="Gene3D" id="1.25.40.10">
    <property type="entry name" value="Tetratricopeptide repeat domain"/>
    <property type="match status" value="1"/>
</dbReference>
<dbReference type="EMBL" id="QUAC01000136">
    <property type="protein sequence ID" value="REK89136.1"/>
    <property type="molecule type" value="Genomic_DNA"/>
</dbReference>
<dbReference type="PANTHER" id="PTHR47691">
    <property type="entry name" value="REGULATOR-RELATED"/>
    <property type="match status" value="1"/>
</dbReference>
<evidence type="ECO:0000313" key="2">
    <source>
        <dbReference type="Proteomes" id="UP000262477"/>
    </source>
</evidence>
<dbReference type="SUPFAM" id="SSF48452">
    <property type="entry name" value="TPR-like"/>
    <property type="match status" value="1"/>
</dbReference>
<proteinExistence type="predicted"/>
<dbReference type="Proteomes" id="UP000262477">
    <property type="component" value="Unassembled WGS sequence"/>
</dbReference>
<dbReference type="PANTHER" id="PTHR47691:SF3">
    <property type="entry name" value="HTH-TYPE TRANSCRIPTIONAL REGULATOR RV0890C-RELATED"/>
    <property type="match status" value="1"/>
</dbReference>
<protein>
    <recommendedName>
        <fullName evidence="3">Tetratricopeptide repeat protein</fullName>
    </recommendedName>
</protein>
<evidence type="ECO:0000313" key="1">
    <source>
        <dbReference type="EMBL" id="REK89136.1"/>
    </source>
</evidence>
<name>A0A371Q321_STRIH</name>
<sequence>MLGTDVDLQLLNEIAGEDRSTKASVESAVRAQLLRADARHPDRLHFTHALVQETLYEELAQDQRALLHAQVTRTLLDRSYVPEEDVEQVAHHAWEAGCELPAKEALPSLLRAAEQAEQRLAYEQAETWLRRAMCLLRELPANCRTTPELDQRLQIQLGQVLATIRGYGDAEAEVAFNRSRELNAVTGTPDRPSVLWALCAAHLVTGRYEESLAFSGRLREISKSDPDPVAVLGAAYGQGIVLHLRGQLPAALVELERGVSAADRFCSGQGSTLAKAFQHDPRVSCRTYDAFTHWLLGDRAAAMERREELLTLAGRDSRPSDRAFALYVDAVLAGLEGDIDRAERAGALGVDVAAEAGLRYWKAMLEICLGWASAHTGDSNAGIARIRAALAVLRTTRTLLRLPLHLGFLAQAQHQAGRLADAQVTLRSLVAEVEQRNEHVYLNPRLPAARLCAELLGPDARVR</sequence>
<keyword evidence="2" id="KW-1185">Reference proteome</keyword>
<gene>
    <name evidence="1" type="ORF">DY245_17410</name>
</gene>
<reference evidence="1 2" key="1">
    <citation type="submission" date="2018-08" db="EMBL/GenBank/DDBJ databases">
        <title>Streptomyces NEAU-D10 sp. nov., a novel Actinomycete isolated from soil.</title>
        <authorList>
            <person name="Jin L."/>
        </authorList>
    </citation>
    <scope>NUCLEOTIDE SEQUENCE [LARGE SCALE GENOMIC DNA]</scope>
    <source>
        <strain evidence="1 2">NEAU-D10</strain>
    </source>
</reference>
<dbReference type="OrthoDB" id="134712at2"/>
<organism evidence="1 2">
    <name type="scientific">Streptomyces inhibens</name>
    <dbReference type="NCBI Taxonomy" id="2293571"/>
    <lineage>
        <taxon>Bacteria</taxon>
        <taxon>Bacillati</taxon>
        <taxon>Actinomycetota</taxon>
        <taxon>Actinomycetes</taxon>
        <taxon>Kitasatosporales</taxon>
        <taxon>Streptomycetaceae</taxon>
        <taxon>Streptomyces</taxon>
    </lineage>
</organism>